<evidence type="ECO:0000313" key="3">
    <source>
        <dbReference type="EMBL" id="MDT0260573.1"/>
    </source>
</evidence>
<feature type="compositionally biased region" description="Low complexity" evidence="2">
    <location>
        <begin position="63"/>
        <end position="77"/>
    </location>
</feature>
<feature type="region of interest" description="Disordered" evidence="2">
    <location>
        <begin position="39"/>
        <end position="94"/>
    </location>
</feature>
<dbReference type="NCBIfam" id="NF033748">
    <property type="entry name" value="class_F_sortase"/>
    <property type="match status" value="1"/>
</dbReference>
<keyword evidence="1" id="KW-0378">Hydrolase</keyword>
<dbReference type="Proteomes" id="UP001183176">
    <property type="component" value="Unassembled WGS sequence"/>
</dbReference>
<accession>A0ABU2J8H9</accession>
<comment type="caution">
    <text evidence="3">The sequence shown here is derived from an EMBL/GenBank/DDBJ whole genome shotgun (WGS) entry which is preliminary data.</text>
</comment>
<sequence length="244" mass="25579">MSTTEQHGRRMRIPLVALAVLLVLVGTIVLVRAAGAQQHAPQPPASAGIAHTTAPAAPSGPLTTGRASTGSAAAGTAKPKPVRPTGPILSKSQPTRVDIPAIGVSSDLLQLGLNPDRTVQVPPLSKDSRAGWYRYSPTPGQLGPSVLLGHVDSKEYGPGIFFKLGALRQGDTVSVTRADSTVAVFRIDRVVSYPKNQFPTLEVYGNTDKAELRLITCGGKFDFSSHNYLSNIVAYATLAASHPA</sequence>
<dbReference type="Gene3D" id="2.40.260.10">
    <property type="entry name" value="Sortase"/>
    <property type="match status" value="1"/>
</dbReference>
<dbReference type="InterPro" id="IPR005754">
    <property type="entry name" value="Sortase"/>
</dbReference>
<name>A0ABU2J8H9_9ACTN</name>
<organism evidence="3 4">
    <name type="scientific">Jatrophihabitans lederbergiae</name>
    <dbReference type="NCBI Taxonomy" id="3075547"/>
    <lineage>
        <taxon>Bacteria</taxon>
        <taxon>Bacillati</taxon>
        <taxon>Actinomycetota</taxon>
        <taxon>Actinomycetes</taxon>
        <taxon>Jatrophihabitantales</taxon>
        <taxon>Jatrophihabitantaceae</taxon>
        <taxon>Jatrophihabitans</taxon>
    </lineage>
</organism>
<reference evidence="4" key="1">
    <citation type="submission" date="2023-07" db="EMBL/GenBank/DDBJ databases">
        <title>30 novel species of actinomycetes from the DSMZ collection.</title>
        <authorList>
            <person name="Nouioui I."/>
        </authorList>
    </citation>
    <scope>NUCLEOTIDE SEQUENCE [LARGE SCALE GENOMIC DNA]</scope>
    <source>
        <strain evidence="4">DSM 44399</strain>
    </source>
</reference>
<dbReference type="Pfam" id="PF04203">
    <property type="entry name" value="Sortase"/>
    <property type="match status" value="1"/>
</dbReference>
<dbReference type="InterPro" id="IPR042001">
    <property type="entry name" value="Sortase_F"/>
</dbReference>
<dbReference type="InterPro" id="IPR023365">
    <property type="entry name" value="Sortase_dom-sf"/>
</dbReference>
<dbReference type="EMBL" id="JAVREH010000004">
    <property type="protein sequence ID" value="MDT0260573.1"/>
    <property type="molecule type" value="Genomic_DNA"/>
</dbReference>
<dbReference type="CDD" id="cd05829">
    <property type="entry name" value="Sortase_F"/>
    <property type="match status" value="1"/>
</dbReference>
<dbReference type="SUPFAM" id="SSF63817">
    <property type="entry name" value="Sortase"/>
    <property type="match status" value="1"/>
</dbReference>
<evidence type="ECO:0000256" key="2">
    <source>
        <dbReference type="SAM" id="MobiDB-lite"/>
    </source>
</evidence>
<keyword evidence="4" id="KW-1185">Reference proteome</keyword>
<protein>
    <submittedName>
        <fullName evidence="3">Class F sortase</fullName>
    </submittedName>
</protein>
<evidence type="ECO:0000313" key="4">
    <source>
        <dbReference type="Proteomes" id="UP001183176"/>
    </source>
</evidence>
<dbReference type="RefSeq" id="WP_311421731.1">
    <property type="nucleotide sequence ID" value="NZ_JAVREH010000004.1"/>
</dbReference>
<gene>
    <name evidence="3" type="ORF">RM423_04120</name>
</gene>
<proteinExistence type="predicted"/>
<evidence type="ECO:0000256" key="1">
    <source>
        <dbReference type="ARBA" id="ARBA00022801"/>
    </source>
</evidence>